<accession>A0A2X0JZV6</accession>
<name>A0A2X0JZV6_9ACTN</name>
<dbReference type="EMBL" id="QKYN01000112">
    <property type="protein sequence ID" value="RAG82505.1"/>
    <property type="molecule type" value="Genomic_DNA"/>
</dbReference>
<evidence type="ECO:0000313" key="3">
    <source>
        <dbReference type="Proteomes" id="UP000248889"/>
    </source>
</evidence>
<protein>
    <submittedName>
        <fullName evidence="2">Uncharacterized protein</fullName>
    </submittedName>
</protein>
<organism evidence="2 3">
    <name type="scientific">Streptacidiphilus pinicola</name>
    <dbReference type="NCBI Taxonomy" id="2219663"/>
    <lineage>
        <taxon>Bacteria</taxon>
        <taxon>Bacillati</taxon>
        <taxon>Actinomycetota</taxon>
        <taxon>Actinomycetes</taxon>
        <taxon>Kitasatosporales</taxon>
        <taxon>Streptomycetaceae</taxon>
        <taxon>Streptacidiphilus</taxon>
    </lineage>
</organism>
<dbReference type="AlphaFoldDB" id="A0A2X0JZV6"/>
<dbReference type="Proteomes" id="UP000248889">
    <property type="component" value="Unassembled WGS sequence"/>
</dbReference>
<feature type="transmembrane region" description="Helical" evidence="1">
    <location>
        <begin position="67"/>
        <end position="86"/>
    </location>
</feature>
<reference evidence="2 3" key="1">
    <citation type="submission" date="2018-06" db="EMBL/GenBank/DDBJ databases">
        <title>Streptacidiphilus pinicola sp. nov., isolated from pine grove soil.</title>
        <authorList>
            <person name="Roh S.G."/>
            <person name="Park S."/>
            <person name="Kim M.-K."/>
            <person name="Yun B.-R."/>
            <person name="Park J."/>
            <person name="Kim M.J."/>
            <person name="Kim Y.S."/>
            <person name="Kim S.B."/>
        </authorList>
    </citation>
    <scope>NUCLEOTIDE SEQUENCE [LARGE SCALE GENOMIC DNA]</scope>
    <source>
        <strain evidence="2 3">MMS16-CNU450</strain>
    </source>
</reference>
<keyword evidence="3" id="KW-1185">Reference proteome</keyword>
<gene>
    <name evidence="2" type="ORF">DN069_26995</name>
</gene>
<evidence type="ECO:0000256" key="1">
    <source>
        <dbReference type="SAM" id="Phobius"/>
    </source>
</evidence>
<feature type="transmembrane region" description="Helical" evidence="1">
    <location>
        <begin position="12"/>
        <end position="29"/>
    </location>
</feature>
<keyword evidence="1" id="KW-1133">Transmembrane helix</keyword>
<sequence length="134" mass="15308">MRAYGTRWIRWIWAIGFAEGACMHVWYLVQGGLHAFRGEPIVIQLFFHAELLLDPLVLLLMLRRSRAAAWLGPAVLLCDTVAFWWLCWDDLLRHPAAYLKLTGLPAVTVFGLFVLITAVPLHRAYAARRVPLID</sequence>
<proteinExistence type="predicted"/>
<dbReference type="OrthoDB" id="4319615at2"/>
<comment type="caution">
    <text evidence="2">The sequence shown here is derived from an EMBL/GenBank/DDBJ whole genome shotgun (WGS) entry which is preliminary data.</text>
</comment>
<evidence type="ECO:0000313" key="2">
    <source>
        <dbReference type="EMBL" id="RAG82505.1"/>
    </source>
</evidence>
<keyword evidence="1" id="KW-0812">Transmembrane</keyword>
<dbReference type="RefSeq" id="WP_111505224.1">
    <property type="nucleotide sequence ID" value="NZ_QKYN01000112.1"/>
</dbReference>
<feature type="transmembrane region" description="Helical" evidence="1">
    <location>
        <begin position="41"/>
        <end position="60"/>
    </location>
</feature>
<keyword evidence="1" id="KW-0472">Membrane</keyword>
<feature type="transmembrane region" description="Helical" evidence="1">
    <location>
        <begin position="98"/>
        <end position="119"/>
    </location>
</feature>